<dbReference type="HOGENOM" id="CLU_023194_17_1_0"/>
<name>A0A0C7NVN2_DEFTU</name>
<dbReference type="Pfam" id="PF22725">
    <property type="entry name" value="GFO_IDH_MocA_C3"/>
    <property type="match status" value="1"/>
</dbReference>
<dbReference type="GO" id="GO:0000166">
    <property type="term" value="F:nucleotide binding"/>
    <property type="evidence" value="ECO:0007669"/>
    <property type="project" value="InterPro"/>
</dbReference>
<evidence type="ECO:0000259" key="1">
    <source>
        <dbReference type="Pfam" id="PF01408"/>
    </source>
</evidence>
<accession>A0A0C7NVN2</accession>
<evidence type="ECO:0000259" key="2">
    <source>
        <dbReference type="Pfam" id="PF22725"/>
    </source>
</evidence>
<keyword evidence="4" id="KW-1185">Reference proteome</keyword>
<dbReference type="InterPro" id="IPR055170">
    <property type="entry name" value="GFO_IDH_MocA-like_dom"/>
</dbReference>
<dbReference type="EMBL" id="LN824141">
    <property type="protein sequence ID" value="CEP77543.1"/>
    <property type="molecule type" value="Genomic_DNA"/>
</dbReference>
<sequence length="381" mass="43211">MTKKLTYGMVGGGKGSQIGTIHRKALNLHGKVELVAGSFSRNFKNTLITGRELKLDEKRLYNNYVEMAEKESKRNDKIDFVVIVTPNNSHYDIAKSFLENGINVMCEKPLTVTLNQALELQKLANKNNLLFAVSYAYTGYSMIRYARELVKSGKIGEVRFVNSQYISEWMAKVPFIGKVPRHEWRSDPDISGLSNCVADIGVHVENLISYVTNLKIHSLCARMDKFIEKDRLDDNASILVNYDNNSKGIYWTSQITIGHENNLNFGIYGTKGSIEWSQERANYLRLSTIDEPFKIISRGNDKVSDHIKDEYVAPGGHQEGYVEAFARIYDKFVDAIYKRKQGEILTPSDIDFPTVEDGVQGMRFVEKCLESSNQGGVWVNF</sequence>
<dbReference type="AlphaFoldDB" id="A0A0C7NVN2"/>
<dbReference type="InterPro" id="IPR036291">
    <property type="entry name" value="NAD(P)-bd_dom_sf"/>
</dbReference>
<dbReference type="OrthoDB" id="40945at2"/>
<dbReference type="InterPro" id="IPR000683">
    <property type="entry name" value="Gfo/Idh/MocA-like_OxRdtase_N"/>
</dbReference>
<dbReference type="Gene3D" id="3.40.50.720">
    <property type="entry name" value="NAD(P)-binding Rossmann-like Domain"/>
    <property type="match status" value="1"/>
</dbReference>
<proteinExistence type="predicted"/>
<evidence type="ECO:0000313" key="3">
    <source>
        <dbReference type="EMBL" id="CEP77543.1"/>
    </source>
</evidence>
<feature type="domain" description="GFO/IDH/MocA-like oxidoreductase" evidence="2">
    <location>
        <begin position="143"/>
        <end position="275"/>
    </location>
</feature>
<dbReference type="PANTHER" id="PTHR43708:SF3">
    <property type="entry name" value="OXIDOREDUCTASE"/>
    <property type="match status" value="1"/>
</dbReference>
<reference evidence="4" key="1">
    <citation type="submission" date="2014-11" db="EMBL/GenBank/DDBJ databases">
        <authorList>
            <person name="Wibberg D."/>
        </authorList>
    </citation>
    <scope>NUCLEOTIDE SEQUENCE [LARGE SCALE GENOMIC DNA]</scope>
    <source>
        <strain evidence="4">L3</strain>
    </source>
</reference>
<gene>
    <name evidence="3" type="ORF">DTL3_0212</name>
</gene>
<dbReference type="RefSeq" id="WP_045087152.1">
    <property type="nucleotide sequence ID" value="NZ_LN824141.1"/>
</dbReference>
<dbReference type="Proteomes" id="UP000032809">
    <property type="component" value="Chromosome I"/>
</dbReference>
<dbReference type="KEGG" id="dtn:DTL3_0212"/>
<feature type="domain" description="Gfo/Idh/MocA-like oxidoreductase N-terminal" evidence="1">
    <location>
        <begin position="6"/>
        <end position="134"/>
    </location>
</feature>
<dbReference type="Gene3D" id="3.30.360.10">
    <property type="entry name" value="Dihydrodipicolinate Reductase, domain 2"/>
    <property type="match status" value="1"/>
</dbReference>
<dbReference type="PANTHER" id="PTHR43708">
    <property type="entry name" value="CONSERVED EXPRESSED OXIDOREDUCTASE (EUROFUNG)"/>
    <property type="match status" value="1"/>
</dbReference>
<organism evidence="3 4">
    <name type="scientific">Defluviitoga tunisiensis</name>
    <dbReference type="NCBI Taxonomy" id="1006576"/>
    <lineage>
        <taxon>Bacteria</taxon>
        <taxon>Thermotogati</taxon>
        <taxon>Thermotogota</taxon>
        <taxon>Thermotogae</taxon>
        <taxon>Petrotogales</taxon>
        <taxon>Petrotogaceae</taxon>
        <taxon>Defluviitoga</taxon>
    </lineage>
</organism>
<evidence type="ECO:0000313" key="4">
    <source>
        <dbReference type="Proteomes" id="UP000032809"/>
    </source>
</evidence>
<dbReference type="STRING" id="1006576.DTL3_0212"/>
<dbReference type="Pfam" id="PF01408">
    <property type="entry name" value="GFO_IDH_MocA"/>
    <property type="match status" value="1"/>
</dbReference>
<protein>
    <submittedName>
        <fullName evidence="3">Putative dehydrogenase</fullName>
    </submittedName>
</protein>
<dbReference type="SUPFAM" id="SSF51735">
    <property type="entry name" value="NAD(P)-binding Rossmann-fold domains"/>
    <property type="match status" value="1"/>
</dbReference>
<dbReference type="InterPro" id="IPR051317">
    <property type="entry name" value="Gfo/Idh/MocA_oxidoreduct"/>
</dbReference>
<dbReference type="SUPFAM" id="SSF55347">
    <property type="entry name" value="Glyceraldehyde-3-phosphate dehydrogenase-like, C-terminal domain"/>
    <property type="match status" value="1"/>
</dbReference>